<dbReference type="AlphaFoldDB" id="A0A0P6XAX3"/>
<name>A0A0P6XAX3_9CHLR</name>
<reference evidence="1 2" key="1">
    <citation type="submission" date="2015-07" db="EMBL/GenBank/DDBJ databases">
        <title>Draft genome of Bellilinea caldifistulae DSM 17877.</title>
        <authorList>
            <person name="Hemp J."/>
            <person name="Ward L.M."/>
            <person name="Pace L.A."/>
            <person name="Fischer W.W."/>
        </authorList>
    </citation>
    <scope>NUCLEOTIDE SEQUENCE [LARGE SCALE GENOMIC DNA]</scope>
    <source>
        <strain evidence="1 2">GOMI-1</strain>
    </source>
</reference>
<dbReference type="RefSeq" id="WP_061912962.1">
    <property type="nucleotide sequence ID" value="NZ_DF967971.1"/>
</dbReference>
<organism evidence="1 2">
    <name type="scientific">Bellilinea caldifistulae</name>
    <dbReference type="NCBI Taxonomy" id="360411"/>
    <lineage>
        <taxon>Bacteria</taxon>
        <taxon>Bacillati</taxon>
        <taxon>Chloroflexota</taxon>
        <taxon>Anaerolineae</taxon>
        <taxon>Anaerolineales</taxon>
        <taxon>Anaerolineaceae</taxon>
        <taxon>Bellilinea</taxon>
    </lineage>
</organism>
<gene>
    <name evidence="1" type="ORF">AC812_00245</name>
</gene>
<comment type="caution">
    <text evidence="1">The sequence shown here is derived from an EMBL/GenBank/DDBJ whole genome shotgun (WGS) entry which is preliminary data.</text>
</comment>
<evidence type="ECO:0008006" key="3">
    <source>
        <dbReference type="Google" id="ProtNLM"/>
    </source>
</evidence>
<dbReference type="OrthoDB" id="5137864at2"/>
<evidence type="ECO:0000313" key="1">
    <source>
        <dbReference type="EMBL" id="KPL79292.1"/>
    </source>
</evidence>
<sequence>MLLQQDVLEDIEIALQRLSNLATFWDGKKSILELKTANYNWRQMEWWSFYFEYLCFQKLREHFQIPGDRFGRVKTASFDLKRNINWDLKAKAIKSDDHRSILNDMSAIQRSIEQYGAHGLIIGLCDVEYNDNNRTFQTWHEQLKGGKSKYEIERLQRTSISRYRKTRADLLEILFLVINRENEQFLEIYHQGRNSNGQPRPPKYMLNYDEIDRFLVKELRYSDSE</sequence>
<evidence type="ECO:0000313" key="2">
    <source>
        <dbReference type="Proteomes" id="UP000050514"/>
    </source>
</evidence>
<keyword evidence="2" id="KW-1185">Reference proteome</keyword>
<dbReference type="EMBL" id="LGHJ01000001">
    <property type="protein sequence ID" value="KPL79292.1"/>
    <property type="molecule type" value="Genomic_DNA"/>
</dbReference>
<protein>
    <recommendedName>
        <fullName evidence="3">Restriction endonuclease</fullName>
    </recommendedName>
</protein>
<dbReference type="STRING" id="360411.AC812_00245"/>
<accession>A0A0P6XAX3</accession>
<dbReference type="Proteomes" id="UP000050514">
    <property type="component" value="Unassembled WGS sequence"/>
</dbReference>
<proteinExistence type="predicted"/>